<keyword evidence="2" id="KW-1185">Reference proteome</keyword>
<reference evidence="2" key="1">
    <citation type="journal article" date="2019" name="Int. J. Syst. Evol. Microbiol.">
        <title>The Global Catalogue of Microorganisms (GCM) 10K type strain sequencing project: providing services to taxonomists for standard genome sequencing and annotation.</title>
        <authorList>
            <consortium name="The Broad Institute Genomics Platform"/>
            <consortium name="The Broad Institute Genome Sequencing Center for Infectious Disease"/>
            <person name="Wu L."/>
            <person name="Ma J."/>
        </authorList>
    </citation>
    <scope>NUCLEOTIDE SEQUENCE [LARGE SCALE GENOMIC DNA]</scope>
    <source>
        <strain evidence="2">CCUG 67170</strain>
    </source>
</reference>
<dbReference type="RefSeq" id="WP_380425041.1">
    <property type="nucleotide sequence ID" value="NZ_JBHRZV010000012.1"/>
</dbReference>
<organism evidence="1 2">
    <name type="scientific">Streptococcus caprae</name>
    <dbReference type="NCBI Taxonomy" id="1640501"/>
    <lineage>
        <taxon>Bacteria</taxon>
        <taxon>Bacillati</taxon>
        <taxon>Bacillota</taxon>
        <taxon>Bacilli</taxon>
        <taxon>Lactobacillales</taxon>
        <taxon>Streptococcaceae</taxon>
        <taxon>Streptococcus</taxon>
    </lineage>
</organism>
<dbReference type="PANTHER" id="PTHR37816">
    <property type="entry name" value="YALI0E33011P"/>
    <property type="match status" value="1"/>
</dbReference>
<dbReference type="PANTHER" id="PTHR37816:SF2">
    <property type="entry name" value="DNA TOPOLOGY MODULATION PROTEIN FLAR-RELATED PROTEIN"/>
    <property type="match status" value="1"/>
</dbReference>
<sequence>MKIDIIGSVGSGKTSLAKELSVFYRIPYYEKDEIVWARSISGDYKRSDKERDYLFAEILKQDDWIAEGSPRRVLRESFAQADLILFLDTPSRIRLYRLVKRWVRQRLGRESYSLKPDFSALRQYLKWHRDFNRYRHQLLQELSIYEDKICLVKSAKEAKNEFIAKFQV</sequence>
<dbReference type="Gene3D" id="3.40.50.300">
    <property type="entry name" value="P-loop containing nucleotide triphosphate hydrolases"/>
    <property type="match status" value="1"/>
</dbReference>
<evidence type="ECO:0000313" key="2">
    <source>
        <dbReference type="Proteomes" id="UP001595807"/>
    </source>
</evidence>
<gene>
    <name evidence="1" type="ORF">ACFORF_02285</name>
</gene>
<dbReference type="InterPro" id="IPR052922">
    <property type="entry name" value="Cytidylate_Kinase-2"/>
</dbReference>
<name>A0ABV8CTN5_9STRE</name>
<evidence type="ECO:0000313" key="1">
    <source>
        <dbReference type="EMBL" id="MFC3927461.1"/>
    </source>
</evidence>
<dbReference type="Proteomes" id="UP001595807">
    <property type="component" value="Unassembled WGS sequence"/>
</dbReference>
<protein>
    <submittedName>
        <fullName evidence="1">DNA topology modulation protein FlaR</fullName>
    </submittedName>
</protein>
<accession>A0ABV8CTN5</accession>
<comment type="caution">
    <text evidence="1">The sequence shown here is derived from an EMBL/GenBank/DDBJ whole genome shotgun (WGS) entry which is preliminary data.</text>
</comment>
<dbReference type="InterPro" id="IPR027417">
    <property type="entry name" value="P-loop_NTPase"/>
</dbReference>
<dbReference type="SUPFAM" id="SSF52540">
    <property type="entry name" value="P-loop containing nucleoside triphosphate hydrolases"/>
    <property type="match status" value="1"/>
</dbReference>
<proteinExistence type="predicted"/>
<dbReference type="EMBL" id="JBHRZV010000012">
    <property type="protein sequence ID" value="MFC3927461.1"/>
    <property type="molecule type" value="Genomic_DNA"/>
</dbReference>